<dbReference type="SUPFAM" id="SSF55008">
    <property type="entry name" value="HMA, heavy metal-associated domain"/>
    <property type="match status" value="1"/>
</dbReference>
<dbReference type="InterPro" id="IPR006121">
    <property type="entry name" value="HMA_dom"/>
</dbReference>
<dbReference type="PROSITE" id="PS50846">
    <property type="entry name" value="HMA_2"/>
    <property type="match status" value="1"/>
</dbReference>
<keyword evidence="3" id="KW-1185">Reference proteome</keyword>
<reference evidence="2 3" key="1">
    <citation type="submission" date="2022-04" db="EMBL/GenBank/DDBJ databases">
        <title>Diverse halophilic archaea isolated from saline environments.</title>
        <authorList>
            <person name="Cui H.-L."/>
        </authorList>
    </citation>
    <scope>NUCLEOTIDE SEQUENCE [LARGE SCALE GENOMIC DNA]</scope>
    <source>
        <strain evidence="2 3">XZYJT49</strain>
        <plasmid evidence="2 3">unnamed3</plasmid>
    </source>
</reference>
<evidence type="ECO:0000259" key="1">
    <source>
        <dbReference type="PROSITE" id="PS50846"/>
    </source>
</evidence>
<protein>
    <submittedName>
        <fullName evidence="2">Heavy-metal-associated domain-containing protein</fullName>
    </submittedName>
</protein>
<accession>A0A8U0I2V2</accession>
<dbReference type="RefSeq" id="WP_248653007.1">
    <property type="nucleotide sequence ID" value="NZ_CP096662.1"/>
</dbReference>
<dbReference type="InterPro" id="IPR036163">
    <property type="entry name" value="HMA_dom_sf"/>
</dbReference>
<dbReference type="Pfam" id="PF00403">
    <property type="entry name" value="HMA"/>
    <property type="match status" value="1"/>
</dbReference>
<dbReference type="Proteomes" id="UP000830729">
    <property type="component" value="Plasmid unnamed3"/>
</dbReference>
<evidence type="ECO:0000313" key="2">
    <source>
        <dbReference type="EMBL" id="UPV76974.1"/>
    </source>
</evidence>
<dbReference type="CDD" id="cd00371">
    <property type="entry name" value="HMA"/>
    <property type="match status" value="1"/>
</dbReference>
<dbReference type="GeneID" id="72187979"/>
<dbReference type="KEGG" id="halx:M0R89_22230"/>
<dbReference type="AlphaFoldDB" id="A0A8U0I2V2"/>
<organism evidence="2 3">
    <name type="scientific">Halorussus limi</name>
    <dbReference type="NCBI Taxonomy" id="2938695"/>
    <lineage>
        <taxon>Archaea</taxon>
        <taxon>Methanobacteriati</taxon>
        <taxon>Methanobacteriota</taxon>
        <taxon>Stenosarchaea group</taxon>
        <taxon>Halobacteria</taxon>
        <taxon>Halobacteriales</taxon>
        <taxon>Haladaptataceae</taxon>
        <taxon>Halorussus</taxon>
    </lineage>
</organism>
<evidence type="ECO:0000313" key="3">
    <source>
        <dbReference type="Proteomes" id="UP000830729"/>
    </source>
</evidence>
<dbReference type="GO" id="GO:0046872">
    <property type="term" value="F:metal ion binding"/>
    <property type="evidence" value="ECO:0007669"/>
    <property type="project" value="InterPro"/>
</dbReference>
<dbReference type="Gene3D" id="3.30.70.100">
    <property type="match status" value="1"/>
</dbReference>
<name>A0A8U0I2V2_9EURY</name>
<geneLocation type="plasmid" evidence="2 3">
    <name>unnamed3</name>
</geneLocation>
<dbReference type="EMBL" id="CP096662">
    <property type="protein sequence ID" value="UPV76974.1"/>
    <property type="molecule type" value="Genomic_DNA"/>
</dbReference>
<proteinExistence type="predicted"/>
<keyword evidence="2" id="KW-0614">Plasmid</keyword>
<gene>
    <name evidence="2" type="ORF">M0R89_22230</name>
</gene>
<feature type="domain" description="HMA" evidence="1">
    <location>
        <begin position="2"/>
        <end position="67"/>
    </location>
</feature>
<sequence length="68" mass="7226">MDRKTISVTGMSCNGCEQNVETALRNLDGVNRVEADHEADTVDVVLEEGASNDDVNAAIEQAGYDVVA</sequence>